<dbReference type="OrthoDB" id="5297034at2"/>
<keyword evidence="3" id="KW-1185">Reference proteome</keyword>
<feature type="transmembrane region" description="Helical" evidence="1">
    <location>
        <begin position="27"/>
        <end position="51"/>
    </location>
</feature>
<dbReference type="PANTHER" id="PTHR38598:SF1">
    <property type="entry name" value="INNER MEMBRANE PROTEIN YJCH"/>
    <property type="match status" value="1"/>
</dbReference>
<dbReference type="KEGG" id="bpsi:IX83_01960"/>
<gene>
    <name evidence="2" type="ORF">IX83_01960</name>
</gene>
<dbReference type="Proteomes" id="UP000028945">
    <property type="component" value="Chromosome"/>
</dbReference>
<proteinExistence type="predicted"/>
<dbReference type="eggNOG" id="COG3162">
    <property type="taxonomic scope" value="Bacteria"/>
</dbReference>
<dbReference type="AlphaFoldDB" id="A0A077DDP0"/>
<dbReference type="InterPro" id="IPR007436">
    <property type="entry name" value="DUF485"/>
</dbReference>
<evidence type="ECO:0008006" key="4">
    <source>
        <dbReference type="Google" id="ProtNLM"/>
    </source>
</evidence>
<sequence>MNVNDVQNIMTNPKFQDMVRKKGRLSWGFSLFVFLMYVIYITCLGAVPHWFAVPIAEGLYTTWGIIVGILVIVLSFVVTGLYVYKANGEFDKLTKNAIDDVLKGEGK</sequence>
<dbReference type="CDD" id="cd21700">
    <property type="entry name" value="JMTM_Notch_APP"/>
    <property type="match status" value="1"/>
</dbReference>
<dbReference type="STRING" id="1072685.IX83_01960"/>
<accession>A0A077DDP0</accession>
<dbReference type="EMBL" id="CP009238">
    <property type="protein sequence ID" value="AIL32241.1"/>
    <property type="molecule type" value="Genomic_DNA"/>
</dbReference>
<organism evidence="2 3">
    <name type="scientific">Basilea psittacipulmonis DSM 24701</name>
    <dbReference type="NCBI Taxonomy" id="1072685"/>
    <lineage>
        <taxon>Bacteria</taxon>
        <taxon>Pseudomonadati</taxon>
        <taxon>Pseudomonadota</taxon>
        <taxon>Betaproteobacteria</taxon>
        <taxon>Burkholderiales</taxon>
        <taxon>Alcaligenaceae</taxon>
        <taxon>Basilea</taxon>
    </lineage>
</organism>
<reference evidence="2 3" key="1">
    <citation type="journal article" date="2014" name="BMC Genomics">
        <title>A genomic perspective on a new bacterial genus and species from the Alcaligenaceae family, Basilea psittacipulmonis.</title>
        <authorList>
            <person name="Whiteson K.L."/>
            <person name="Hernandez D."/>
            <person name="Lazarevic V."/>
            <person name="Gaia N."/>
            <person name="Farinelli L."/>
            <person name="Francois P."/>
            <person name="Pilo P."/>
            <person name="Frey J."/>
            <person name="Schrenzel J."/>
        </authorList>
    </citation>
    <scope>NUCLEOTIDE SEQUENCE [LARGE SCALE GENOMIC DNA]</scope>
    <source>
        <strain evidence="2 3">DSM 24701</strain>
    </source>
</reference>
<dbReference type="InterPro" id="IPR052959">
    <property type="entry name" value="Inner_membrane_assoc"/>
</dbReference>
<keyword evidence="1" id="KW-0812">Transmembrane</keyword>
<dbReference type="Pfam" id="PF04341">
    <property type="entry name" value="DUF485"/>
    <property type="match status" value="1"/>
</dbReference>
<keyword evidence="1" id="KW-1133">Transmembrane helix</keyword>
<name>A0A077DDP0_9BURK</name>
<dbReference type="PANTHER" id="PTHR38598">
    <property type="entry name" value="INNER MEMBRANE PROTEIN YJCH"/>
    <property type="match status" value="1"/>
</dbReference>
<protein>
    <recommendedName>
        <fullName evidence="4">DUF485 domain-containing protein</fullName>
    </recommendedName>
</protein>
<keyword evidence="1" id="KW-0472">Membrane</keyword>
<evidence type="ECO:0000256" key="1">
    <source>
        <dbReference type="SAM" id="Phobius"/>
    </source>
</evidence>
<evidence type="ECO:0000313" key="3">
    <source>
        <dbReference type="Proteomes" id="UP000028945"/>
    </source>
</evidence>
<dbReference type="RefSeq" id="WP_038498547.1">
    <property type="nucleotide sequence ID" value="NZ_AFWK01000014.1"/>
</dbReference>
<dbReference type="GO" id="GO:0005886">
    <property type="term" value="C:plasma membrane"/>
    <property type="evidence" value="ECO:0007669"/>
    <property type="project" value="TreeGrafter"/>
</dbReference>
<dbReference type="HOGENOM" id="CLU_123372_2_1_4"/>
<feature type="transmembrane region" description="Helical" evidence="1">
    <location>
        <begin position="63"/>
        <end position="84"/>
    </location>
</feature>
<evidence type="ECO:0000313" key="2">
    <source>
        <dbReference type="EMBL" id="AIL32241.1"/>
    </source>
</evidence>